<feature type="compositionally biased region" description="Basic and acidic residues" evidence="1">
    <location>
        <begin position="390"/>
        <end position="404"/>
    </location>
</feature>
<name>A0A931E0B0_9CORY</name>
<keyword evidence="4" id="KW-1185">Reference proteome</keyword>
<proteinExistence type="predicted"/>
<feature type="region of interest" description="Disordered" evidence="1">
    <location>
        <begin position="371"/>
        <end position="404"/>
    </location>
</feature>
<dbReference type="Gene3D" id="1.10.30.50">
    <property type="match status" value="1"/>
</dbReference>
<dbReference type="CDD" id="cd00085">
    <property type="entry name" value="HNHc"/>
    <property type="match status" value="1"/>
</dbReference>
<reference evidence="3" key="1">
    <citation type="submission" date="2020-11" db="EMBL/GenBank/DDBJ databases">
        <title>Sequencing the genomes of 1000 actinobacteria strains.</title>
        <authorList>
            <person name="Klenk H.-P."/>
        </authorList>
    </citation>
    <scope>NUCLEOTIDE SEQUENCE</scope>
    <source>
        <strain evidence="3">DSM 45632</strain>
    </source>
</reference>
<evidence type="ECO:0000313" key="3">
    <source>
        <dbReference type="EMBL" id="MBG6121255.1"/>
    </source>
</evidence>
<accession>A0A931E0B0</accession>
<dbReference type="Pfam" id="PF01844">
    <property type="entry name" value="HNH"/>
    <property type="match status" value="1"/>
</dbReference>
<feature type="compositionally biased region" description="Basic residues" evidence="1">
    <location>
        <begin position="374"/>
        <end position="386"/>
    </location>
</feature>
<dbReference type="SMART" id="SM00507">
    <property type="entry name" value="HNHc"/>
    <property type="match status" value="1"/>
</dbReference>
<gene>
    <name evidence="3" type="ORF">IW254_000224</name>
</gene>
<dbReference type="RefSeq" id="WP_196823857.1">
    <property type="nucleotide sequence ID" value="NZ_CP046980.1"/>
</dbReference>
<evidence type="ECO:0000259" key="2">
    <source>
        <dbReference type="SMART" id="SM00507"/>
    </source>
</evidence>
<dbReference type="GO" id="GO:0003676">
    <property type="term" value="F:nucleic acid binding"/>
    <property type="evidence" value="ECO:0007669"/>
    <property type="project" value="InterPro"/>
</dbReference>
<sequence>MTFQAILDAEVTSAIGNLADFDRDAALRAGMADSRIRDLAAVHRAYYGPTRFKAKQREARAAADANKVSLDKLVTIERRLKAVSDDRERWALRLRLLSVRGKHSTLTRVARELVPAEVAPRTPGVKFTRSKDQLRSMIVTASERALAELERYLSEGIDRTAPSGPQMLATFLRLMRGGHSVDAAGQPDDGDGRPSGVPHSQPEPLILIPLPEWVKIHSGAADEVTLRLTDDTTMTGADYLNRFLANEDYFLQAALFHPTEGPVNLYRVNRFANSKQRTLLRATTPMCPVPGCRRSADQCQYHHIRAWKDGGETNLDNLSVACHYHNGVNDDDPTKHRRGRVENFDGDRVWVSPTGHPVSNCDYGALSQLFGHETRHRRHTRRRRSNQQRGPDRQRGPGRQRVPD</sequence>
<dbReference type="EMBL" id="JADOUE010000001">
    <property type="protein sequence ID" value="MBG6121255.1"/>
    <property type="molecule type" value="Genomic_DNA"/>
</dbReference>
<dbReference type="GO" id="GO:0008270">
    <property type="term" value="F:zinc ion binding"/>
    <property type="evidence" value="ECO:0007669"/>
    <property type="project" value="InterPro"/>
</dbReference>
<evidence type="ECO:0000256" key="1">
    <source>
        <dbReference type="SAM" id="MobiDB-lite"/>
    </source>
</evidence>
<dbReference type="InterPro" id="IPR003615">
    <property type="entry name" value="HNH_nuc"/>
</dbReference>
<feature type="region of interest" description="Disordered" evidence="1">
    <location>
        <begin position="180"/>
        <end position="202"/>
    </location>
</feature>
<dbReference type="InterPro" id="IPR002711">
    <property type="entry name" value="HNH"/>
</dbReference>
<evidence type="ECO:0000313" key="4">
    <source>
        <dbReference type="Proteomes" id="UP000658613"/>
    </source>
</evidence>
<dbReference type="Proteomes" id="UP000658613">
    <property type="component" value="Unassembled WGS sequence"/>
</dbReference>
<dbReference type="AlphaFoldDB" id="A0A931E0B0"/>
<feature type="domain" description="HNH nuclease" evidence="2">
    <location>
        <begin position="275"/>
        <end position="327"/>
    </location>
</feature>
<organism evidence="3 4">
    <name type="scientific">Corynebacterium aquatimens</name>
    <dbReference type="NCBI Taxonomy" id="1190508"/>
    <lineage>
        <taxon>Bacteria</taxon>
        <taxon>Bacillati</taxon>
        <taxon>Actinomycetota</taxon>
        <taxon>Actinomycetes</taxon>
        <taxon>Mycobacteriales</taxon>
        <taxon>Corynebacteriaceae</taxon>
        <taxon>Corynebacterium</taxon>
    </lineage>
</organism>
<protein>
    <recommendedName>
        <fullName evidence="2">HNH nuclease domain-containing protein</fullName>
    </recommendedName>
</protein>
<comment type="caution">
    <text evidence="3">The sequence shown here is derived from an EMBL/GenBank/DDBJ whole genome shotgun (WGS) entry which is preliminary data.</text>
</comment>
<dbReference type="GO" id="GO:0004519">
    <property type="term" value="F:endonuclease activity"/>
    <property type="evidence" value="ECO:0007669"/>
    <property type="project" value="InterPro"/>
</dbReference>